<dbReference type="PROSITE" id="PS01255">
    <property type="entry name" value="FETUIN_2"/>
    <property type="match status" value="1"/>
</dbReference>
<dbReference type="InterPro" id="IPR001363">
    <property type="entry name" value="Prot_inh_fetuin_CS"/>
</dbReference>
<organism evidence="10 12">
    <name type="scientific">Heterocephalus glaber</name>
    <name type="common">Naked mole rat</name>
    <dbReference type="NCBI Taxonomy" id="10181"/>
    <lineage>
        <taxon>Eukaryota</taxon>
        <taxon>Metazoa</taxon>
        <taxon>Chordata</taxon>
        <taxon>Craniata</taxon>
        <taxon>Vertebrata</taxon>
        <taxon>Euteleostomi</taxon>
        <taxon>Mammalia</taxon>
        <taxon>Eutheria</taxon>
        <taxon>Euarchontoglires</taxon>
        <taxon>Glires</taxon>
        <taxon>Rodentia</taxon>
        <taxon>Hystricomorpha</taxon>
        <taxon>Bathyergidae</taxon>
        <taxon>Heterocephalus</taxon>
    </lineage>
</organism>
<evidence type="ECO:0000256" key="4">
    <source>
        <dbReference type="ARBA" id="ARBA00022737"/>
    </source>
</evidence>
<dbReference type="InterPro" id="IPR046350">
    <property type="entry name" value="Cystatin_sf"/>
</dbReference>
<keyword evidence="3 8" id="KW-0732">Signal</keyword>
<feature type="signal peptide" evidence="8">
    <location>
        <begin position="1"/>
        <end position="20"/>
    </location>
</feature>
<dbReference type="InterPro" id="IPR000010">
    <property type="entry name" value="Cystatin_dom"/>
</dbReference>
<evidence type="ECO:0000313" key="10">
    <source>
        <dbReference type="EMBL" id="EHB12510.1"/>
    </source>
</evidence>
<evidence type="ECO:0000256" key="1">
    <source>
        <dbReference type="ARBA" id="ARBA00004613"/>
    </source>
</evidence>
<dbReference type="GO" id="GO:0004869">
    <property type="term" value="F:cysteine-type endopeptidase inhibitor activity"/>
    <property type="evidence" value="ECO:0007669"/>
    <property type="project" value="InterPro"/>
</dbReference>
<evidence type="ECO:0000256" key="3">
    <source>
        <dbReference type="ARBA" id="ARBA00022729"/>
    </source>
</evidence>
<name>G5BT88_HETGA</name>
<dbReference type="SMART" id="SM00043">
    <property type="entry name" value="CY"/>
    <property type="match status" value="2"/>
</dbReference>
<dbReference type="Proteomes" id="UP000006813">
    <property type="component" value="Unassembled WGS sequence"/>
</dbReference>
<feature type="region of interest" description="Disordered" evidence="7">
    <location>
        <begin position="266"/>
        <end position="302"/>
    </location>
</feature>
<evidence type="ECO:0000256" key="6">
    <source>
        <dbReference type="ARBA" id="ARBA00023180"/>
    </source>
</evidence>
<comment type="subcellular location">
    <subcellularLocation>
        <location evidence="1">Secreted</location>
    </subcellularLocation>
</comment>
<dbReference type="STRING" id="10181.G5BT88"/>
<evidence type="ECO:0000313" key="13">
    <source>
        <dbReference type="Proteomes" id="UP000694906"/>
    </source>
</evidence>
<dbReference type="OMA" id="NCQFAHR"/>
<feature type="compositionally biased region" description="Polar residues" evidence="7">
    <location>
        <begin position="287"/>
        <end position="299"/>
    </location>
</feature>
<evidence type="ECO:0000256" key="8">
    <source>
        <dbReference type="SAM" id="SignalP"/>
    </source>
</evidence>
<protein>
    <submittedName>
        <fullName evidence="10 14">Fetuin-B</fullName>
    </submittedName>
</protein>
<dbReference type="GO" id="GO:0007339">
    <property type="term" value="P:binding of sperm to zona pellucida"/>
    <property type="evidence" value="ECO:0007669"/>
    <property type="project" value="TreeGrafter"/>
</dbReference>
<dbReference type="AlphaFoldDB" id="G5BT88"/>
<keyword evidence="13" id="KW-1185">Reference proteome</keyword>
<keyword evidence="5" id="KW-1015">Disulfide bond</keyword>
<dbReference type="EMBL" id="JH171743">
    <property type="protein sequence ID" value="EHB12510.1"/>
    <property type="molecule type" value="Genomic_DNA"/>
</dbReference>
<dbReference type="PANTHER" id="PTHR13814:SF10">
    <property type="entry name" value="FETUIN-B"/>
    <property type="match status" value="1"/>
</dbReference>
<reference evidence="14" key="3">
    <citation type="submission" date="2025-04" db="UniProtKB">
        <authorList>
            <consortium name="RefSeq"/>
        </authorList>
    </citation>
    <scope>IDENTIFICATION</scope>
</reference>
<evidence type="ECO:0000256" key="2">
    <source>
        <dbReference type="ARBA" id="ARBA00022525"/>
    </source>
</evidence>
<sequence>MGLLWSLVLCVLAQAACCRAESPPQQALSSLPLLSRGCHDSDVLAVSGLALQSINRDQKDGYVLELNRVHDVWEHRQDSQGSLFYLTLDVLETSCHVLSRKEWKDCSPRTLHESVYGQCKAMFYFNKPKRILYLPAYNCTLRPVSRRGIHNMCPDCPSPSSTDLSDLRVLEAATESLAKYNSKSTLKQYSLDKVTRASTQWVVGPAYFVEYLIRESPCTKSQASSCSLKSSDSMPVGLCQGSLTQAHTEKFVSVTCDFFKSQIQAPGGENSTVNQGSGSLPRVEQPLQENTTSSSSPQETVPVGSVQHLPELDDEKPNGSQEKDHQEAFPVQLNLTTNAQGNTLHSLGFQQEKLVVLPFPKEQHSAECPGPARVTSHLVLPP</sequence>
<dbReference type="OrthoDB" id="9941887at2759"/>
<evidence type="ECO:0000256" key="5">
    <source>
        <dbReference type="ARBA" id="ARBA00023157"/>
    </source>
</evidence>
<dbReference type="Gene3D" id="3.10.450.10">
    <property type="match status" value="2"/>
</dbReference>
<dbReference type="RefSeq" id="XP_004834884.1">
    <property type="nucleotide sequence ID" value="XM_004834827.3"/>
</dbReference>
<dbReference type="GO" id="GO:0005615">
    <property type="term" value="C:extracellular space"/>
    <property type="evidence" value="ECO:0007669"/>
    <property type="project" value="InterPro"/>
</dbReference>
<gene>
    <name evidence="14" type="primary">Fetub</name>
    <name evidence="11" type="synonym">FETUB</name>
    <name evidence="10" type="ORF">GW7_17203</name>
</gene>
<evidence type="ECO:0000313" key="12">
    <source>
        <dbReference type="Proteomes" id="UP000006813"/>
    </source>
</evidence>
<reference evidence="11" key="2">
    <citation type="submission" date="2015-10" db="EMBL/GenBank/DDBJ databases">
        <title>FRAMA: From RNA-seq data to annotated mRNA assemblies.</title>
        <authorList>
            <person name="Bens M."/>
            <person name="Sahm A."/>
            <person name="Jahn N."/>
            <person name="Morhart M."/>
            <person name="Holtze S."/>
            <person name="Hildebrandt T.B."/>
            <person name="Platzer M."/>
            <person name="Szafranski K."/>
        </authorList>
    </citation>
    <scope>NUCLEOTIDE SEQUENCE</scope>
    <source>
        <tissue evidence="11">Liver</tissue>
    </source>
</reference>
<dbReference type="GO" id="GO:0008191">
    <property type="term" value="F:metalloendopeptidase inhibitor activity"/>
    <property type="evidence" value="ECO:0007669"/>
    <property type="project" value="TreeGrafter"/>
</dbReference>
<dbReference type="InterPro" id="IPR050735">
    <property type="entry name" value="Kininogen_Fetuin_HRG"/>
</dbReference>
<dbReference type="InterPro" id="IPR025764">
    <property type="entry name" value="Cystatin_Fetuin_B"/>
</dbReference>
<keyword evidence="4" id="KW-0677">Repeat</keyword>
<accession>G5BT88</accession>
<dbReference type="SUPFAM" id="SSF54403">
    <property type="entry name" value="Cystatin/monellin"/>
    <property type="match status" value="2"/>
</dbReference>
<dbReference type="Pfam" id="PF00031">
    <property type="entry name" value="Cystatin"/>
    <property type="match status" value="1"/>
</dbReference>
<dbReference type="GeneID" id="101722455"/>
<dbReference type="KEGG" id="hgl:101722455"/>
<dbReference type="PROSITE" id="PS51530">
    <property type="entry name" value="CYSTATIN_FETUIN_B"/>
    <property type="match status" value="2"/>
</dbReference>
<feature type="domain" description="Cystatin fetuin-B-type" evidence="9">
    <location>
        <begin position="27"/>
        <end position="140"/>
    </location>
</feature>
<evidence type="ECO:0000259" key="9">
    <source>
        <dbReference type="PROSITE" id="PS51530"/>
    </source>
</evidence>
<dbReference type="Bgee" id="ENSHGLG00000015752">
    <property type="expression patterns" value="Expressed in liver and 4 other cell types or tissues"/>
</dbReference>
<dbReference type="eggNOG" id="ENOG502S28K">
    <property type="taxonomic scope" value="Eukaryota"/>
</dbReference>
<evidence type="ECO:0000256" key="7">
    <source>
        <dbReference type="SAM" id="MobiDB-lite"/>
    </source>
</evidence>
<evidence type="ECO:0000313" key="11">
    <source>
        <dbReference type="EMBL" id="JAN98069.1"/>
    </source>
</evidence>
<dbReference type="EMBL" id="GEBF01005563">
    <property type="protein sequence ID" value="JAN98069.1"/>
    <property type="molecule type" value="Transcribed_RNA"/>
</dbReference>
<dbReference type="Proteomes" id="UP000694906">
    <property type="component" value="Unplaced"/>
</dbReference>
<keyword evidence="6" id="KW-0325">Glycoprotein</keyword>
<dbReference type="FunFam" id="3.10.450.10:FF:000022">
    <property type="entry name" value="Fetuin B"/>
    <property type="match status" value="1"/>
</dbReference>
<evidence type="ECO:0000313" key="14">
    <source>
        <dbReference type="RefSeq" id="XP_004834884.1"/>
    </source>
</evidence>
<feature type="chain" id="PRO_5007660898" evidence="8">
    <location>
        <begin position="21"/>
        <end position="382"/>
    </location>
</feature>
<dbReference type="CDD" id="cd00042">
    <property type="entry name" value="CY"/>
    <property type="match status" value="1"/>
</dbReference>
<proteinExistence type="predicted"/>
<feature type="compositionally biased region" description="Polar residues" evidence="7">
    <location>
        <begin position="266"/>
        <end position="278"/>
    </location>
</feature>
<dbReference type="GO" id="GO:0060255">
    <property type="term" value="P:regulation of macromolecule metabolic process"/>
    <property type="evidence" value="ECO:0007669"/>
    <property type="project" value="UniProtKB-ARBA"/>
</dbReference>
<dbReference type="CTD" id="26998"/>
<dbReference type="PANTHER" id="PTHR13814">
    <property type="entry name" value="FETUIN"/>
    <property type="match status" value="1"/>
</dbReference>
<dbReference type="FunFam" id="3.10.450.10:FF:000005">
    <property type="entry name" value="Histidine-rich glycoprotein"/>
    <property type="match status" value="1"/>
</dbReference>
<reference evidence="10 12" key="1">
    <citation type="journal article" date="2011" name="Nature">
        <title>Genome sequencing reveals insights into physiology and longevity of the naked mole rat.</title>
        <authorList>
            <person name="Kim E.B."/>
            <person name="Fang X."/>
            <person name="Fushan A.A."/>
            <person name="Huang Z."/>
            <person name="Lobanov A.V."/>
            <person name="Han L."/>
            <person name="Marino S.M."/>
            <person name="Sun X."/>
            <person name="Turanov A.A."/>
            <person name="Yang P."/>
            <person name="Yim S.H."/>
            <person name="Zhao X."/>
            <person name="Kasaikina M.V."/>
            <person name="Stoletzki N."/>
            <person name="Peng C."/>
            <person name="Polak P."/>
            <person name="Xiong Z."/>
            <person name="Kiezun A."/>
            <person name="Zhu Y."/>
            <person name="Chen Y."/>
            <person name="Kryukov G.V."/>
            <person name="Zhang Q."/>
            <person name="Peshkin L."/>
            <person name="Yang L."/>
            <person name="Bronson R.T."/>
            <person name="Buffenstein R."/>
            <person name="Wang B."/>
            <person name="Han C."/>
            <person name="Li Q."/>
            <person name="Chen L."/>
            <person name="Zhao W."/>
            <person name="Sunyaev S.R."/>
            <person name="Park T.J."/>
            <person name="Zhang G."/>
            <person name="Wang J."/>
            <person name="Gladyshev V.N."/>
        </authorList>
    </citation>
    <scope>NUCLEOTIDE SEQUENCE [LARGE SCALE GENOMIC DNA]</scope>
</reference>
<feature type="domain" description="Cystatin fetuin-B-type" evidence="9">
    <location>
        <begin position="151"/>
        <end position="257"/>
    </location>
</feature>
<dbReference type="GeneTree" id="ENSGT00950000182930"/>
<keyword evidence="2" id="KW-0964">Secreted</keyword>